<dbReference type="RefSeq" id="WP_377098264.1">
    <property type="nucleotide sequence ID" value="NZ_JBHTHU010000005.1"/>
</dbReference>
<organism evidence="2 3">
    <name type="scientific">Mucilaginibacter calamicampi</name>
    <dbReference type="NCBI Taxonomy" id="1302352"/>
    <lineage>
        <taxon>Bacteria</taxon>
        <taxon>Pseudomonadati</taxon>
        <taxon>Bacteroidota</taxon>
        <taxon>Sphingobacteriia</taxon>
        <taxon>Sphingobacteriales</taxon>
        <taxon>Sphingobacteriaceae</taxon>
        <taxon>Mucilaginibacter</taxon>
    </lineage>
</organism>
<accession>A0ABW2YWE0</accession>
<evidence type="ECO:0000313" key="2">
    <source>
        <dbReference type="EMBL" id="MFD0749682.1"/>
    </source>
</evidence>
<name>A0ABW2YWE0_9SPHI</name>
<gene>
    <name evidence="2" type="ORF">ACFQZS_05985</name>
</gene>
<keyword evidence="1" id="KW-0732">Signal</keyword>
<sequence length="117" mass="12904">MKKKFTMAALLVCCVVAAFAAFADLTGKWKGTLKFDDFELPLTYTFKVDGEKLTGSIGSDQGENPISEGKIKGADFSFTLDFNGEKIPHTGKYYGDSTIVFSEFQGQKNRVKLTRAQ</sequence>
<feature type="signal peptide" evidence="1">
    <location>
        <begin position="1"/>
        <end position="23"/>
    </location>
</feature>
<feature type="chain" id="PRO_5045968350" description="Glycoside hydrolase" evidence="1">
    <location>
        <begin position="24"/>
        <end position="117"/>
    </location>
</feature>
<proteinExistence type="predicted"/>
<evidence type="ECO:0000313" key="3">
    <source>
        <dbReference type="Proteomes" id="UP001596958"/>
    </source>
</evidence>
<keyword evidence="3" id="KW-1185">Reference proteome</keyword>
<protein>
    <recommendedName>
        <fullName evidence="4">Glycoside hydrolase</fullName>
    </recommendedName>
</protein>
<evidence type="ECO:0000256" key="1">
    <source>
        <dbReference type="SAM" id="SignalP"/>
    </source>
</evidence>
<dbReference type="EMBL" id="JBHTHU010000005">
    <property type="protein sequence ID" value="MFD0749682.1"/>
    <property type="molecule type" value="Genomic_DNA"/>
</dbReference>
<evidence type="ECO:0008006" key="4">
    <source>
        <dbReference type="Google" id="ProtNLM"/>
    </source>
</evidence>
<comment type="caution">
    <text evidence="2">The sequence shown here is derived from an EMBL/GenBank/DDBJ whole genome shotgun (WGS) entry which is preliminary data.</text>
</comment>
<dbReference type="Proteomes" id="UP001596958">
    <property type="component" value="Unassembled WGS sequence"/>
</dbReference>
<reference evidence="3" key="1">
    <citation type="journal article" date="2019" name="Int. J. Syst. Evol. Microbiol.">
        <title>The Global Catalogue of Microorganisms (GCM) 10K type strain sequencing project: providing services to taxonomists for standard genome sequencing and annotation.</title>
        <authorList>
            <consortium name="The Broad Institute Genomics Platform"/>
            <consortium name="The Broad Institute Genome Sequencing Center for Infectious Disease"/>
            <person name="Wu L."/>
            <person name="Ma J."/>
        </authorList>
    </citation>
    <scope>NUCLEOTIDE SEQUENCE [LARGE SCALE GENOMIC DNA]</scope>
    <source>
        <strain evidence="3">CCUG 63418</strain>
    </source>
</reference>